<keyword evidence="1" id="KW-0479">Metal-binding</keyword>
<dbReference type="EMBL" id="BMZS01000003">
    <property type="protein sequence ID" value="GHD45305.1"/>
    <property type="molecule type" value="Genomic_DNA"/>
</dbReference>
<organism evidence="4 5">
    <name type="scientific">Thalassobaculum fulvum</name>
    <dbReference type="NCBI Taxonomy" id="1633335"/>
    <lineage>
        <taxon>Bacteria</taxon>
        <taxon>Pseudomonadati</taxon>
        <taxon>Pseudomonadota</taxon>
        <taxon>Alphaproteobacteria</taxon>
        <taxon>Rhodospirillales</taxon>
        <taxon>Thalassobaculaceae</taxon>
        <taxon>Thalassobaculum</taxon>
    </lineage>
</organism>
<dbReference type="InterPro" id="IPR010799">
    <property type="entry name" value="MlrC_C"/>
</dbReference>
<comment type="similarity">
    <text evidence="1">Belongs to the peptidase M81 family.</text>
</comment>
<protein>
    <recommendedName>
        <fullName evidence="1">Microcystinase C</fullName>
        <shortName evidence="1">MlrC</shortName>
    </recommendedName>
</protein>
<name>A0A919CNG0_9PROT</name>
<keyword evidence="1" id="KW-0482">Metalloprotease</keyword>
<dbReference type="InterPro" id="IPR009197">
    <property type="entry name" value="MlrC"/>
</dbReference>
<dbReference type="Pfam" id="PF07171">
    <property type="entry name" value="MlrC_C"/>
    <property type="match status" value="1"/>
</dbReference>
<dbReference type="PIRSF" id="PIRSF012702">
    <property type="entry name" value="UCP012702"/>
    <property type="match status" value="1"/>
</dbReference>
<keyword evidence="5" id="KW-1185">Reference proteome</keyword>
<dbReference type="GO" id="GO:0006508">
    <property type="term" value="P:proteolysis"/>
    <property type="evidence" value="ECO:0007669"/>
    <property type="project" value="UniProtKB-KW"/>
</dbReference>
<reference evidence="4" key="1">
    <citation type="journal article" date="2014" name="Int. J. Syst. Evol. Microbiol.">
        <title>Complete genome sequence of Corynebacterium casei LMG S-19264T (=DSM 44701T), isolated from a smear-ripened cheese.</title>
        <authorList>
            <consortium name="US DOE Joint Genome Institute (JGI-PGF)"/>
            <person name="Walter F."/>
            <person name="Albersmeier A."/>
            <person name="Kalinowski J."/>
            <person name="Ruckert C."/>
        </authorList>
    </citation>
    <scope>NUCLEOTIDE SEQUENCE</scope>
    <source>
        <strain evidence="4">KCTC 42651</strain>
    </source>
</reference>
<comment type="function">
    <text evidence="1">Involved in peptidolytic degradation of cyclic heptapeptide hepatotoxin microcystin (MC).</text>
</comment>
<evidence type="ECO:0000313" key="5">
    <source>
        <dbReference type="Proteomes" id="UP000630353"/>
    </source>
</evidence>
<dbReference type="Proteomes" id="UP000630353">
    <property type="component" value="Unassembled WGS sequence"/>
</dbReference>
<keyword evidence="1" id="KW-0378">Hydrolase</keyword>
<accession>A0A919CNG0</accession>
<dbReference type="GO" id="GO:0046872">
    <property type="term" value="F:metal ion binding"/>
    <property type="evidence" value="ECO:0007669"/>
    <property type="project" value="UniProtKB-KW"/>
</dbReference>
<dbReference type="GO" id="GO:0008237">
    <property type="term" value="F:metallopeptidase activity"/>
    <property type="evidence" value="ECO:0007669"/>
    <property type="project" value="UniProtKB-KW"/>
</dbReference>
<dbReference type="Pfam" id="PF07364">
    <property type="entry name" value="DUF1485"/>
    <property type="match status" value="1"/>
</dbReference>
<comment type="caution">
    <text evidence="4">The sequence shown here is derived from an EMBL/GenBank/DDBJ whole genome shotgun (WGS) entry which is preliminary data.</text>
</comment>
<sequence length="500" mass="53586">MRVVIAMMQHETNTFSTVPTPLARFSRGNPEPVPLEGQAAIEAFRGTGTALGAFIELCEAEGVEMVAPLAASAWPSGPVEDAAYAYMTDRICDAVAKGCDAILLHLHGAMVTESLEDGEGALLARVRALAPNTPIGVALDMHTNLYPAIVDNADVVAGYQTYPHIDVYETGMRAAKPIFAMLKGKARPTMAWGNRPMLPHVMRQGTDDFPNSEIQALCKRMEAEGALSATFFTGFPHADIELAGSSAVVVTDGDQARAEALCKEILDLAWKERAAFVYEIEPLEQSLARARTMTDGPIVLLDHYDNAASGGSMDSMTVLKGILEAGLDNVAAFAICDPDAVAAMAKAGVGSTVTLALGGRTDMPSIGRKGEPLTVTGRVRLLSDGRFRNIGPMSRGVLNDMGPTAVLDTGKVEIVVVSTQQEPNDYACFQSLGIDPTAKRYLMLKSRIHWRAGFKPIAKQIVDCAGVGVCTSDYSMLDFKHVRRPIYPLDEDLQPTSTAR</sequence>
<dbReference type="InterPro" id="IPR015995">
    <property type="entry name" value="MlrC_N"/>
</dbReference>
<keyword evidence="1" id="KW-0645">Protease</keyword>
<dbReference type="RefSeq" id="WP_189988150.1">
    <property type="nucleotide sequence ID" value="NZ_BMZS01000003.1"/>
</dbReference>
<feature type="domain" description="Microcystin LR degradation protein MlrC N-terminal" evidence="3">
    <location>
        <begin position="2"/>
        <end position="290"/>
    </location>
</feature>
<dbReference type="AlphaFoldDB" id="A0A919CNG0"/>
<evidence type="ECO:0000259" key="2">
    <source>
        <dbReference type="Pfam" id="PF07171"/>
    </source>
</evidence>
<proteinExistence type="inferred from homology"/>
<comment type="cofactor">
    <cofactor evidence="1">
        <name>Zn(2+)</name>
        <dbReference type="ChEBI" id="CHEBI:29105"/>
    </cofactor>
    <text evidence="1">Binds 1 zinc ion per subunit.</text>
</comment>
<feature type="domain" description="Microcystin LR degradation protein MlrC C-terminal" evidence="2">
    <location>
        <begin position="300"/>
        <end position="481"/>
    </location>
</feature>
<evidence type="ECO:0000259" key="3">
    <source>
        <dbReference type="Pfam" id="PF07364"/>
    </source>
</evidence>
<reference evidence="4" key="2">
    <citation type="submission" date="2020-09" db="EMBL/GenBank/DDBJ databases">
        <authorList>
            <person name="Sun Q."/>
            <person name="Kim S."/>
        </authorList>
    </citation>
    <scope>NUCLEOTIDE SEQUENCE</scope>
    <source>
        <strain evidence="4">KCTC 42651</strain>
    </source>
</reference>
<evidence type="ECO:0000313" key="4">
    <source>
        <dbReference type="EMBL" id="GHD45305.1"/>
    </source>
</evidence>
<gene>
    <name evidence="4" type="ORF">GCM10017083_13060</name>
</gene>
<evidence type="ECO:0000256" key="1">
    <source>
        <dbReference type="PIRNR" id="PIRNR012702"/>
    </source>
</evidence>